<accession>A0A7C3CS65</accession>
<comment type="caution">
    <text evidence="1">The sequence shown here is derived from an EMBL/GenBank/DDBJ whole genome shotgun (WGS) entry which is preliminary data.</text>
</comment>
<gene>
    <name evidence="1" type="ORF">ENJ40_01055</name>
</gene>
<protein>
    <submittedName>
        <fullName evidence="1">Uncharacterized protein</fullName>
    </submittedName>
</protein>
<evidence type="ECO:0000313" key="1">
    <source>
        <dbReference type="EMBL" id="HFC97033.1"/>
    </source>
</evidence>
<sequence length="121" mass="13682">MKIFWDPRLSPDFTPEKKTGKVEKGFESYLREALSANKGSDPSLTQALDLVEEVLPLLERFAQDPSSRTQAETLADILEERARVLESLLREIPEGPLRQGLSEAALFFGVEAEKLRRGFYV</sequence>
<organism evidence="1">
    <name type="scientific">Thermosulfurimonas dismutans</name>
    <dbReference type="NCBI Taxonomy" id="999894"/>
    <lineage>
        <taxon>Bacteria</taxon>
        <taxon>Pseudomonadati</taxon>
        <taxon>Thermodesulfobacteriota</taxon>
        <taxon>Thermodesulfobacteria</taxon>
        <taxon>Thermodesulfobacteriales</taxon>
        <taxon>Thermodesulfobacteriaceae</taxon>
        <taxon>Thermosulfurimonas</taxon>
    </lineage>
</organism>
<dbReference type="Proteomes" id="UP000886043">
    <property type="component" value="Unassembled WGS sequence"/>
</dbReference>
<proteinExistence type="predicted"/>
<dbReference type="AlphaFoldDB" id="A0A7C3CS65"/>
<name>A0A7C3CS65_9BACT</name>
<dbReference type="EMBL" id="DRMH01000012">
    <property type="protein sequence ID" value="HFC97033.1"/>
    <property type="molecule type" value="Genomic_DNA"/>
</dbReference>
<reference evidence="1" key="1">
    <citation type="journal article" date="2020" name="mSystems">
        <title>Genome- and Community-Level Interaction Insights into Carbon Utilization and Element Cycling Functions of Hydrothermarchaeota in Hydrothermal Sediment.</title>
        <authorList>
            <person name="Zhou Z."/>
            <person name="Liu Y."/>
            <person name="Xu W."/>
            <person name="Pan J."/>
            <person name="Luo Z.H."/>
            <person name="Li M."/>
        </authorList>
    </citation>
    <scope>NUCLEOTIDE SEQUENCE [LARGE SCALE GENOMIC DNA]</scope>
    <source>
        <strain evidence="1">HyVt-483</strain>
    </source>
</reference>